<dbReference type="Pfam" id="PF19326">
    <property type="entry name" value="AMP_deaminase"/>
    <property type="match status" value="1"/>
</dbReference>
<organism evidence="2 3">
    <name type="scientific">Rhododendron griersonianum</name>
    <dbReference type="NCBI Taxonomy" id="479676"/>
    <lineage>
        <taxon>Eukaryota</taxon>
        <taxon>Viridiplantae</taxon>
        <taxon>Streptophyta</taxon>
        <taxon>Embryophyta</taxon>
        <taxon>Tracheophyta</taxon>
        <taxon>Spermatophyta</taxon>
        <taxon>Magnoliopsida</taxon>
        <taxon>eudicotyledons</taxon>
        <taxon>Gunneridae</taxon>
        <taxon>Pentapetalae</taxon>
        <taxon>asterids</taxon>
        <taxon>Ericales</taxon>
        <taxon>Ericaceae</taxon>
        <taxon>Ericoideae</taxon>
        <taxon>Rhodoreae</taxon>
        <taxon>Rhododendron</taxon>
    </lineage>
</organism>
<proteinExistence type="inferred from homology"/>
<reference evidence="2" key="1">
    <citation type="submission" date="2020-08" db="EMBL/GenBank/DDBJ databases">
        <title>Plant Genome Project.</title>
        <authorList>
            <person name="Zhang R.-G."/>
        </authorList>
    </citation>
    <scope>NUCLEOTIDE SEQUENCE</scope>
    <source>
        <strain evidence="2">WSP0</strain>
        <tissue evidence="2">Leaf</tissue>
    </source>
</reference>
<dbReference type="GO" id="GO:0003876">
    <property type="term" value="F:AMP deaminase activity"/>
    <property type="evidence" value="ECO:0007669"/>
    <property type="project" value="InterPro"/>
</dbReference>
<dbReference type="Gene3D" id="3.20.20.140">
    <property type="entry name" value="Metal-dependent hydrolases"/>
    <property type="match status" value="1"/>
</dbReference>
<dbReference type="InterPro" id="IPR006329">
    <property type="entry name" value="AMPD"/>
</dbReference>
<evidence type="ECO:0000256" key="1">
    <source>
        <dbReference type="ARBA" id="ARBA00006676"/>
    </source>
</evidence>
<dbReference type="GO" id="GO:0032264">
    <property type="term" value="P:IMP salvage"/>
    <property type="evidence" value="ECO:0007669"/>
    <property type="project" value="InterPro"/>
</dbReference>
<dbReference type="Proteomes" id="UP000823749">
    <property type="component" value="Chromosome 12"/>
</dbReference>
<gene>
    <name evidence="2" type="ORF">RHGRI_034524</name>
</gene>
<comment type="caution">
    <text evidence="2">The sequence shown here is derived from an EMBL/GenBank/DDBJ whole genome shotgun (WGS) entry which is preliminary data.</text>
</comment>
<accession>A0AAV6I3P5</accession>
<name>A0AAV6I3P5_9ERIC</name>
<dbReference type="InterPro" id="IPR032466">
    <property type="entry name" value="Metal_Hydrolase"/>
</dbReference>
<evidence type="ECO:0000313" key="3">
    <source>
        <dbReference type="Proteomes" id="UP000823749"/>
    </source>
</evidence>
<dbReference type="SUPFAM" id="SSF51556">
    <property type="entry name" value="Metallo-dependent hydrolases"/>
    <property type="match status" value="1"/>
</dbReference>
<comment type="similarity">
    <text evidence="1">Belongs to the metallo-dependent hydrolases superfamily. Adenosine and AMP deaminases family.</text>
</comment>
<dbReference type="PANTHER" id="PTHR11359">
    <property type="entry name" value="AMP DEAMINASE"/>
    <property type="match status" value="1"/>
</dbReference>
<dbReference type="PANTHER" id="PTHR11359:SF14">
    <property type="entry name" value="AMP DEAMINASE"/>
    <property type="match status" value="1"/>
</dbReference>
<dbReference type="GO" id="GO:0046033">
    <property type="term" value="P:AMP metabolic process"/>
    <property type="evidence" value="ECO:0007669"/>
    <property type="project" value="TreeGrafter"/>
</dbReference>
<protein>
    <submittedName>
        <fullName evidence="2">Uncharacterized protein</fullName>
    </submittedName>
</protein>
<dbReference type="EMBL" id="JACTNZ010000012">
    <property type="protein sequence ID" value="KAG5522370.1"/>
    <property type="molecule type" value="Genomic_DNA"/>
</dbReference>
<dbReference type="GO" id="GO:0005829">
    <property type="term" value="C:cytosol"/>
    <property type="evidence" value="ECO:0007669"/>
    <property type="project" value="TreeGrafter"/>
</dbReference>
<sequence length="81" mass="9555">MLYPLDPLLPLHATKVKILVKFHSLELHWLGSKYFKSGPEGNDIHQSNVPDSRISFRYDTWKEEMQYVYSGMARLPEEIDF</sequence>
<keyword evidence="3" id="KW-1185">Reference proteome</keyword>
<evidence type="ECO:0000313" key="2">
    <source>
        <dbReference type="EMBL" id="KAG5522370.1"/>
    </source>
</evidence>
<dbReference type="AlphaFoldDB" id="A0AAV6I3P5"/>